<dbReference type="Pfam" id="PF04586">
    <property type="entry name" value="Peptidase_S78"/>
    <property type="match status" value="1"/>
</dbReference>
<keyword evidence="2" id="KW-0645">Protease</keyword>
<feature type="domain" description="Prohead serine protease" evidence="4">
    <location>
        <begin position="4"/>
        <end position="158"/>
    </location>
</feature>
<dbReference type="InterPro" id="IPR054613">
    <property type="entry name" value="Peptidase_S78_dom"/>
</dbReference>
<evidence type="ECO:0000313" key="6">
    <source>
        <dbReference type="Proteomes" id="UP000198748"/>
    </source>
</evidence>
<dbReference type="STRING" id="659014.SAMN04487996_107114"/>
<evidence type="ECO:0000256" key="3">
    <source>
        <dbReference type="ARBA" id="ARBA00022801"/>
    </source>
</evidence>
<keyword evidence="1" id="KW-1188">Viral release from host cell</keyword>
<dbReference type="Proteomes" id="UP000198748">
    <property type="component" value="Unassembled WGS sequence"/>
</dbReference>
<name>A0A1G7G3W0_9BACT</name>
<accession>A0A1G7G3W0</accession>
<evidence type="ECO:0000256" key="1">
    <source>
        <dbReference type="ARBA" id="ARBA00022612"/>
    </source>
</evidence>
<keyword evidence="6" id="KW-1185">Reference proteome</keyword>
<gene>
    <name evidence="5" type="ORF">SAMN04487996_107114</name>
</gene>
<organism evidence="5 6">
    <name type="scientific">Dyadobacter soli</name>
    <dbReference type="NCBI Taxonomy" id="659014"/>
    <lineage>
        <taxon>Bacteria</taxon>
        <taxon>Pseudomonadati</taxon>
        <taxon>Bacteroidota</taxon>
        <taxon>Cytophagia</taxon>
        <taxon>Cytophagales</taxon>
        <taxon>Spirosomataceae</taxon>
        <taxon>Dyadobacter</taxon>
    </lineage>
</organism>
<dbReference type="GO" id="GO:0008233">
    <property type="term" value="F:peptidase activity"/>
    <property type="evidence" value="ECO:0007669"/>
    <property type="project" value="UniProtKB-KW"/>
</dbReference>
<evidence type="ECO:0000313" key="5">
    <source>
        <dbReference type="EMBL" id="SDE82834.1"/>
    </source>
</evidence>
<evidence type="ECO:0000256" key="2">
    <source>
        <dbReference type="ARBA" id="ARBA00022670"/>
    </source>
</evidence>
<evidence type="ECO:0000259" key="4">
    <source>
        <dbReference type="Pfam" id="PF04586"/>
    </source>
</evidence>
<sequence length="182" mass="21120">MQNEDGSWKIPGRAIVFNQRSRKLGWFYEIIDSRALEGARMENAISCWNHNTSHILGTVRNQTTSYTITAEGLDYETLPPNNQTTNDIVISPILRRDVTGSSFMFHVPRKGEEWVEEEGGIYVRYVTKIDEVFEWGPVSMAAYLNSSSEVAKRSFDEFIQLKKLQEISYRSQFVKMQRQLLR</sequence>
<reference evidence="6" key="1">
    <citation type="submission" date="2016-10" db="EMBL/GenBank/DDBJ databases">
        <authorList>
            <person name="Varghese N."/>
            <person name="Submissions S."/>
        </authorList>
    </citation>
    <scope>NUCLEOTIDE SEQUENCE [LARGE SCALE GENOMIC DNA]</scope>
    <source>
        <strain evidence="6">DSM 25329</strain>
    </source>
</reference>
<keyword evidence="3" id="KW-0378">Hydrolase</keyword>
<dbReference type="EMBL" id="FNAN01000007">
    <property type="protein sequence ID" value="SDE82834.1"/>
    <property type="molecule type" value="Genomic_DNA"/>
</dbReference>
<protein>
    <recommendedName>
        <fullName evidence="4">Prohead serine protease domain-containing protein</fullName>
    </recommendedName>
</protein>
<dbReference type="GO" id="GO:0006508">
    <property type="term" value="P:proteolysis"/>
    <property type="evidence" value="ECO:0007669"/>
    <property type="project" value="UniProtKB-KW"/>
</dbReference>
<proteinExistence type="predicted"/>
<dbReference type="AlphaFoldDB" id="A0A1G7G3W0"/>